<dbReference type="EMBL" id="HACG01050355">
    <property type="protein sequence ID" value="CEK97220.1"/>
    <property type="molecule type" value="Transcribed_RNA"/>
</dbReference>
<organism evidence="1">
    <name type="scientific">Arion vulgaris</name>
    <dbReference type="NCBI Taxonomy" id="1028688"/>
    <lineage>
        <taxon>Eukaryota</taxon>
        <taxon>Metazoa</taxon>
        <taxon>Spiralia</taxon>
        <taxon>Lophotrochozoa</taxon>
        <taxon>Mollusca</taxon>
        <taxon>Gastropoda</taxon>
        <taxon>Heterobranchia</taxon>
        <taxon>Euthyneura</taxon>
        <taxon>Panpulmonata</taxon>
        <taxon>Eupulmonata</taxon>
        <taxon>Stylommatophora</taxon>
        <taxon>Helicina</taxon>
        <taxon>Arionoidea</taxon>
        <taxon>Arionidae</taxon>
        <taxon>Arion</taxon>
    </lineage>
</organism>
<accession>A0A0B7BYF0</accession>
<feature type="non-terminal residue" evidence="1">
    <location>
        <position position="1"/>
    </location>
</feature>
<feature type="non-terminal residue" evidence="1">
    <location>
        <position position="77"/>
    </location>
</feature>
<evidence type="ECO:0000313" key="1">
    <source>
        <dbReference type="EMBL" id="CEK97220.1"/>
    </source>
</evidence>
<reference evidence="1" key="1">
    <citation type="submission" date="2014-12" db="EMBL/GenBank/DDBJ databases">
        <title>Insight into the proteome of Arion vulgaris.</title>
        <authorList>
            <person name="Aradska J."/>
            <person name="Bulat T."/>
            <person name="Smidak R."/>
            <person name="Sarate P."/>
            <person name="Gangsoo J."/>
            <person name="Sialana F."/>
            <person name="Bilban M."/>
            <person name="Lubec G."/>
        </authorList>
    </citation>
    <scope>NUCLEOTIDE SEQUENCE</scope>
    <source>
        <tissue evidence="1">Skin</tissue>
    </source>
</reference>
<sequence>VSNEREEGLGSYWDSKNYPDLIPNHKRIMYPFELVRNASTDISPNSTAALSNFLNVSNEDCLSTVDICGIKKPLCVE</sequence>
<protein>
    <submittedName>
        <fullName evidence="1">Uncharacterized protein</fullName>
    </submittedName>
</protein>
<gene>
    <name evidence="1" type="primary">ORF215106</name>
</gene>
<name>A0A0B7BYF0_9EUPU</name>
<dbReference type="AlphaFoldDB" id="A0A0B7BYF0"/>
<proteinExistence type="predicted"/>